<proteinExistence type="inferred from homology"/>
<gene>
    <name evidence="5" type="ORF">MHI_LOCUS846562</name>
</gene>
<dbReference type="FunFam" id="3.15.10.30:FF:000001">
    <property type="entry name" value="Takeout-like protein 1"/>
    <property type="match status" value="1"/>
</dbReference>
<name>A0A6V7HJU9_9HYME</name>
<evidence type="ECO:0000256" key="4">
    <source>
        <dbReference type="SAM" id="Phobius"/>
    </source>
</evidence>
<evidence type="ECO:0000313" key="6">
    <source>
        <dbReference type="Proteomes" id="UP000752696"/>
    </source>
</evidence>
<evidence type="ECO:0008006" key="7">
    <source>
        <dbReference type="Google" id="ProtNLM"/>
    </source>
</evidence>
<accession>A0A6V7HJU9</accession>
<dbReference type="OrthoDB" id="8189372at2759"/>
<dbReference type="PANTHER" id="PTHR11008">
    <property type="entry name" value="PROTEIN TAKEOUT-LIKE PROTEIN"/>
    <property type="match status" value="1"/>
</dbReference>
<protein>
    <recommendedName>
        <fullName evidence="7">Protein takeout</fullName>
    </recommendedName>
</protein>
<evidence type="ECO:0000313" key="5">
    <source>
        <dbReference type="EMBL" id="CAD1479216.1"/>
    </source>
</evidence>
<feature type="transmembrane region" description="Helical" evidence="4">
    <location>
        <begin position="49"/>
        <end position="67"/>
    </location>
</feature>
<keyword evidence="4" id="KW-0472">Membrane</keyword>
<keyword evidence="6" id="KW-1185">Reference proteome</keyword>
<dbReference type="GO" id="GO:0007623">
    <property type="term" value="P:circadian rhythm"/>
    <property type="evidence" value="ECO:0007669"/>
    <property type="project" value="UniProtKB-ARBA"/>
</dbReference>
<dbReference type="EMBL" id="CAJDYZ010011254">
    <property type="protein sequence ID" value="CAD1479216.1"/>
    <property type="molecule type" value="Genomic_DNA"/>
</dbReference>
<dbReference type="InterPro" id="IPR010562">
    <property type="entry name" value="Haemolymph_juvenile_hormone-bd"/>
</dbReference>
<dbReference type="Gene3D" id="3.15.10.30">
    <property type="entry name" value="Haemolymph juvenile hormone binding protein"/>
    <property type="match status" value="1"/>
</dbReference>
<keyword evidence="4" id="KW-1133">Transmembrane helix</keyword>
<dbReference type="Proteomes" id="UP000752696">
    <property type="component" value="Unassembled WGS sequence"/>
</dbReference>
<dbReference type="PANTHER" id="PTHR11008:SF31">
    <property type="entry name" value="PROTEIN TAKEOUT-LIKE PROTEIN"/>
    <property type="match status" value="1"/>
</dbReference>
<evidence type="ECO:0000256" key="1">
    <source>
        <dbReference type="ARBA" id="ARBA00022729"/>
    </source>
</evidence>
<evidence type="ECO:0000256" key="2">
    <source>
        <dbReference type="ARBA" id="ARBA00023108"/>
    </source>
</evidence>
<evidence type="ECO:0000256" key="3">
    <source>
        <dbReference type="ARBA" id="ARBA00060902"/>
    </source>
</evidence>
<sequence length="296" mass="33562">MSRCYKAWRIPDGRSFHGEIRSTRARLEERSTNTSQRSEAEDKLKMKSILLVCVCSLLIGVQAIGRYRGLEFLEPCSRRDYNVENCLARSANALTEHFRHGLPHLGYPEVEPIILDELHIALGGGPDGYRAQFKNITARGVSTLRVTGLRARISEDEVQLQLALSIPKIRAAAKYRSSGTLLLVKASGAGDYWGEYEGVKAKVFIRAKPFVFQGRNYLRLQQLKMDFSVQNIKMGVENVRDSNAIILAALNLFINTNSQELLKEMKPDLRRKLVQVMTSFVERIFAQVPYDAWIID</sequence>
<dbReference type="Pfam" id="PF06585">
    <property type="entry name" value="JHBP"/>
    <property type="match status" value="1"/>
</dbReference>
<keyword evidence="2" id="KW-0090">Biological rhythms</keyword>
<keyword evidence="4" id="KW-0812">Transmembrane</keyword>
<keyword evidence="1" id="KW-0732">Signal</keyword>
<comment type="caution">
    <text evidence="5">The sequence shown here is derived from an EMBL/GenBank/DDBJ whole genome shotgun (WGS) entry which is preliminary data.</text>
</comment>
<dbReference type="InterPro" id="IPR038606">
    <property type="entry name" value="To_sf"/>
</dbReference>
<organism evidence="5 6">
    <name type="scientific">Heterotrigona itama</name>
    <dbReference type="NCBI Taxonomy" id="395501"/>
    <lineage>
        <taxon>Eukaryota</taxon>
        <taxon>Metazoa</taxon>
        <taxon>Ecdysozoa</taxon>
        <taxon>Arthropoda</taxon>
        <taxon>Hexapoda</taxon>
        <taxon>Insecta</taxon>
        <taxon>Pterygota</taxon>
        <taxon>Neoptera</taxon>
        <taxon>Endopterygota</taxon>
        <taxon>Hymenoptera</taxon>
        <taxon>Apocrita</taxon>
        <taxon>Aculeata</taxon>
        <taxon>Apoidea</taxon>
        <taxon>Anthophila</taxon>
        <taxon>Apidae</taxon>
        <taxon>Heterotrigona</taxon>
    </lineage>
</organism>
<reference evidence="5" key="1">
    <citation type="submission" date="2020-07" db="EMBL/GenBank/DDBJ databases">
        <authorList>
            <person name="Nazaruddin N."/>
        </authorList>
    </citation>
    <scope>NUCLEOTIDE SEQUENCE</scope>
</reference>
<dbReference type="GO" id="GO:0005615">
    <property type="term" value="C:extracellular space"/>
    <property type="evidence" value="ECO:0007669"/>
    <property type="project" value="TreeGrafter"/>
</dbReference>
<dbReference type="SMART" id="SM00700">
    <property type="entry name" value="JHBP"/>
    <property type="match status" value="1"/>
</dbReference>
<dbReference type="AlphaFoldDB" id="A0A6V7HJU9"/>
<comment type="similarity">
    <text evidence="3">Belongs to the TO family.</text>
</comment>